<dbReference type="Gene3D" id="3.90.320.10">
    <property type="match status" value="1"/>
</dbReference>
<dbReference type="Proteomes" id="UP000069906">
    <property type="component" value="Chromosome"/>
</dbReference>
<feature type="domain" description="PD-(D/E)XK endonuclease-like" evidence="1">
    <location>
        <begin position="84"/>
        <end position="246"/>
    </location>
</feature>
<organism evidence="2 3">
    <name type="scientific">Halanaeroarchaeum sulfurireducens</name>
    <dbReference type="NCBI Taxonomy" id="1604004"/>
    <lineage>
        <taxon>Archaea</taxon>
        <taxon>Methanobacteriati</taxon>
        <taxon>Methanobacteriota</taxon>
        <taxon>Stenosarchaea group</taxon>
        <taxon>Halobacteria</taxon>
        <taxon>Halobacteriales</taxon>
        <taxon>Halobacteriaceae</taxon>
        <taxon>Halanaeroarchaeum</taxon>
    </lineage>
</organism>
<dbReference type="InterPro" id="IPR011604">
    <property type="entry name" value="PDDEXK-like_dom_sf"/>
</dbReference>
<dbReference type="OrthoDB" id="10444at2157"/>
<dbReference type="Pfam" id="PF12705">
    <property type="entry name" value="PDDEXK_1"/>
    <property type="match status" value="1"/>
</dbReference>
<evidence type="ECO:0000313" key="2">
    <source>
        <dbReference type="EMBL" id="AKH97369.1"/>
    </source>
</evidence>
<keyword evidence="3" id="KW-1185">Reference proteome</keyword>
<proteinExistence type="predicted"/>
<dbReference type="AlphaFoldDB" id="A0A0F7PCJ9"/>
<dbReference type="RefSeq" id="WP_050048139.1">
    <property type="nucleotide sequence ID" value="NZ_CP008874.1"/>
</dbReference>
<gene>
    <name evidence="2" type="ORF">HLASF_0877</name>
</gene>
<dbReference type="HOGENOM" id="CLU_782122_0_0_2"/>
<reference evidence="2 3" key="1">
    <citation type="journal article" date="2015" name="ISME J.">
        <title>Elemental sulfur and acetate can support life of a novel strictly anaerobic haloarchaeon.</title>
        <authorList>
            <person name="Sorokin D.Y."/>
            <person name="Kublanov I.V."/>
            <person name="Gavrilov S.N."/>
            <person name="Rojo D."/>
            <person name="Roman P."/>
            <person name="Golyshin P.N."/>
            <person name="Slepak V.Z."/>
            <person name="Smedile F."/>
            <person name="Ferrer M."/>
            <person name="Messina E."/>
            <person name="La Cono V."/>
            <person name="Yakimov M.M."/>
        </authorList>
    </citation>
    <scope>NUCLEOTIDE SEQUENCE [LARGE SCALE GENOMIC DNA]</scope>
    <source>
        <strain evidence="2 3">HSR2</strain>
    </source>
</reference>
<evidence type="ECO:0000313" key="3">
    <source>
        <dbReference type="Proteomes" id="UP000069906"/>
    </source>
</evidence>
<dbReference type="GeneID" id="25159062"/>
<dbReference type="InterPro" id="IPR038726">
    <property type="entry name" value="PDDEXK_AddAB-type"/>
</dbReference>
<accession>A0A0F7PCJ9</accession>
<dbReference type="KEGG" id="hsu:HLASF_0877"/>
<evidence type="ECO:0000259" key="1">
    <source>
        <dbReference type="Pfam" id="PF12705"/>
    </source>
</evidence>
<protein>
    <recommendedName>
        <fullName evidence="1">PD-(D/E)XK endonuclease-like domain-containing protein</fullName>
    </recommendedName>
</protein>
<dbReference type="EMBL" id="CP008874">
    <property type="protein sequence ID" value="AKH97369.1"/>
    <property type="molecule type" value="Genomic_DNA"/>
</dbReference>
<sequence>MRPAPEDLCDSLAGADFRAWYREREHRRNARDGNFQWNTPADPPAPAVHRPHTFLTCHRKQRYREENAPGEIPTPAGRFWIGSRIEEELVLEYLTALAPDEAFVGNSLWIDAAIETPREDLRLRGSTDPVFATRNGTPLLPTEVKTKRSVETVDEPAEHHRAQLHAYLYGLSATRDVDLDRGVVLYVSRVDLDARAVTVPFDEDFWTRRIRPWLLALTQYRRQNGIPPADPEQDWECDTCEFRIRCGQTDAPVADAGFDGFVPEHRYPHQRVMSALAANDELELTPTLAATYPNLAATNPVADWTCEACGATFAYESVEWHGGDAPTCERCARAGTFARLRGPVPDAAPLLETP</sequence>
<name>A0A0F7PCJ9_9EURY</name>